<gene>
    <name evidence="18" type="ORF">APZ42_025440</name>
</gene>
<dbReference type="STRING" id="35525.A0A164T382"/>
<keyword evidence="11 16" id="KW-0472">Membrane</keyword>
<evidence type="ECO:0000256" key="12">
    <source>
        <dbReference type="ARBA" id="ARBA00023157"/>
    </source>
</evidence>
<keyword evidence="6 16" id="KW-0812">Transmembrane</keyword>
<comment type="subcellular location">
    <subcellularLocation>
        <location evidence="1">Membrane</location>
        <topology evidence="1">Multi-pass membrane protein</topology>
    </subcellularLocation>
</comment>
<feature type="transmembrane region" description="Helical" evidence="16">
    <location>
        <begin position="243"/>
        <end position="269"/>
    </location>
</feature>
<dbReference type="GO" id="GO:0009881">
    <property type="term" value="F:photoreceptor activity"/>
    <property type="evidence" value="ECO:0007669"/>
    <property type="project" value="UniProtKB-KW"/>
</dbReference>
<keyword evidence="9" id="KW-0157">Chromophore</keyword>
<keyword evidence="19" id="KW-1185">Reference proteome</keyword>
<keyword evidence="10" id="KW-0297">G-protein coupled receptor</keyword>
<evidence type="ECO:0000256" key="16">
    <source>
        <dbReference type="SAM" id="Phobius"/>
    </source>
</evidence>
<keyword evidence="3" id="KW-0600">Photoreceptor protein</keyword>
<dbReference type="PRINTS" id="PR00577">
    <property type="entry name" value="OPSINRH3RH4"/>
</dbReference>
<comment type="similarity">
    <text evidence="2">Belongs to the G-protein coupled receptor 1 family.</text>
</comment>
<keyword evidence="13 18" id="KW-0675">Receptor</keyword>
<evidence type="ECO:0000313" key="18">
    <source>
        <dbReference type="EMBL" id="KZS10167.1"/>
    </source>
</evidence>
<reference evidence="18 19" key="1">
    <citation type="submission" date="2016-03" db="EMBL/GenBank/DDBJ databases">
        <title>EvidentialGene: Evidence-directed Construction of Genes on Genomes.</title>
        <authorList>
            <person name="Gilbert D.G."/>
            <person name="Choi J.-H."/>
            <person name="Mockaitis K."/>
            <person name="Colbourne J."/>
            <person name="Pfrender M."/>
        </authorList>
    </citation>
    <scope>NUCLEOTIDE SEQUENCE [LARGE SCALE GENOMIC DNA]</scope>
    <source>
        <strain evidence="18 19">Xinb3</strain>
        <tissue evidence="18">Complete organism</tissue>
    </source>
</reference>
<proteinExistence type="inferred from homology"/>
<dbReference type="InterPro" id="IPR050125">
    <property type="entry name" value="GPCR_opsins"/>
</dbReference>
<dbReference type="EMBL" id="LRGB01001877">
    <property type="protein sequence ID" value="KZS10167.1"/>
    <property type="molecule type" value="Genomic_DNA"/>
</dbReference>
<dbReference type="PRINTS" id="PR00237">
    <property type="entry name" value="GPCRRHODOPSN"/>
</dbReference>
<dbReference type="SMR" id="A0A164T382"/>
<dbReference type="FunFam" id="1.20.1070.10:FF:000044">
    <property type="entry name" value="Opsin, ultraviolet-sensitive"/>
    <property type="match status" value="1"/>
</dbReference>
<feature type="domain" description="G-protein coupled receptors family 1 profile" evidence="17">
    <location>
        <begin position="142"/>
        <end position="407"/>
    </location>
</feature>
<feature type="transmembrane region" description="Helical" evidence="16">
    <location>
        <begin position="200"/>
        <end position="222"/>
    </location>
</feature>
<evidence type="ECO:0000256" key="14">
    <source>
        <dbReference type="ARBA" id="ARBA00023224"/>
    </source>
</evidence>
<keyword evidence="7" id="KW-0681">Retinal protein</keyword>
<dbReference type="GO" id="GO:0016020">
    <property type="term" value="C:membrane"/>
    <property type="evidence" value="ECO:0007669"/>
    <property type="project" value="UniProtKB-SubCell"/>
</dbReference>
<evidence type="ECO:0000256" key="1">
    <source>
        <dbReference type="ARBA" id="ARBA00004141"/>
    </source>
</evidence>
<dbReference type="InterPro" id="IPR017452">
    <property type="entry name" value="GPCR_Rhodpsn_7TM"/>
</dbReference>
<dbReference type="InterPro" id="IPR001760">
    <property type="entry name" value="Opsin"/>
</dbReference>
<evidence type="ECO:0000256" key="7">
    <source>
        <dbReference type="ARBA" id="ARBA00022925"/>
    </source>
</evidence>
<keyword evidence="8 16" id="KW-1133">Transmembrane helix</keyword>
<evidence type="ECO:0000256" key="15">
    <source>
        <dbReference type="ARBA" id="ARBA00023305"/>
    </source>
</evidence>
<name>A0A164T382_9CRUS</name>
<protein>
    <submittedName>
        <fullName evidence="18">G-protein coupled receptor 12</fullName>
    </submittedName>
</protein>
<evidence type="ECO:0000256" key="2">
    <source>
        <dbReference type="ARBA" id="ARBA00010663"/>
    </source>
</evidence>
<keyword evidence="14" id="KW-0807">Transducer</keyword>
<accession>A0A164T382</accession>
<sequence length="433" mass="48761">MSVRTFGSSTYPCLTGTAAVQFGTLAAVSKVNATKSDQQQKGQVQVFSIKQPIKSENVQHLFFGRKLRKHYYRMETNVTAMAQQQPFNPWAIPDSFTVYHFAPEEIRSFLHPHWQTQKAPHPMVYYLFGILYLVIGTVAVGGNYMVLRILGSFPSLRTPANMLVMNLAVSDFLLMITLLPEACYNFFLGGPWQFGDLGCQIHAFCGALCGYSQITTLVLISYDRYNVIVKGFNAAPLTFGKASAMIVFSWMYALGWSVCPLVGWGYYAMDGMLGTCSFDGLTTNMNNKSHILASTMFLYVIPIIVIVGCYYFIVKAVFHHEDELRQQAKKMNVTSLRSNSDQQAVSAEIRIAKVAIINVTLWIIAWTPFAVVCMLGTWGDTSKITPYICELPVILAKTSCAYNPVIYALSHPKYRECLKELFPWLRQPVDWFD</sequence>
<dbReference type="CDD" id="cd15079">
    <property type="entry name" value="7tmA_photoreceptors_insect"/>
    <property type="match status" value="1"/>
</dbReference>
<keyword evidence="15" id="KW-0844">Vision</keyword>
<dbReference type="Gene3D" id="1.20.1070.10">
    <property type="entry name" value="Rhodopsin 7-helix transmembrane proteins"/>
    <property type="match status" value="1"/>
</dbReference>
<evidence type="ECO:0000256" key="5">
    <source>
        <dbReference type="ARBA" id="ARBA00022606"/>
    </source>
</evidence>
<evidence type="ECO:0000256" key="9">
    <source>
        <dbReference type="ARBA" id="ARBA00022991"/>
    </source>
</evidence>
<dbReference type="Pfam" id="PF00001">
    <property type="entry name" value="7tm_1"/>
    <property type="match status" value="1"/>
</dbReference>
<dbReference type="PANTHER" id="PTHR24240">
    <property type="entry name" value="OPSIN"/>
    <property type="match status" value="1"/>
</dbReference>
<organism evidence="18 19">
    <name type="scientific">Daphnia magna</name>
    <dbReference type="NCBI Taxonomy" id="35525"/>
    <lineage>
        <taxon>Eukaryota</taxon>
        <taxon>Metazoa</taxon>
        <taxon>Ecdysozoa</taxon>
        <taxon>Arthropoda</taxon>
        <taxon>Crustacea</taxon>
        <taxon>Branchiopoda</taxon>
        <taxon>Diplostraca</taxon>
        <taxon>Cladocera</taxon>
        <taxon>Anomopoda</taxon>
        <taxon>Daphniidae</taxon>
        <taxon>Daphnia</taxon>
    </lineage>
</organism>
<dbReference type="Proteomes" id="UP000076858">
    <property type="component" value="Unassembled WGS sequence"/>
</dbReference>
<evidence type="ECO:0000256" key="8">
    <source>
        <dbReference type="ARBA" id="ARBA00022989"/>
    </source>
</evidence>
<dbReference type="InterPro" id="IPR000276">
    <property type="entry name" value="GPCR_Rhodpsn"/>
</dbReference>
<feature type="transmembrane region" description="Helical" evidence="16">
    <location>
        <begin position="159"/>
        <end position="180"/>
    </location>
</feature>
<feature type="transmembrane region" description="Helical" evidence="16">
    <location>
        <begin position="289"/>
        <end position="313"/>
    </location>
</feature>
<dbReference type="GO" id="GO:0004930">
    <property type="term" value="F:G protein-coupled receptor activity"/>
    <property type="evidence" value="ECO:0007669"/>
    <property type="project" value="UniProtKB-KW"/>
</dbReference>
<comment type="caution">
    <text evidence="18">The sequence shown here is derived from an EMBL/GenBank/DDBJ whole genome shotgun (WGS) entry which is preliminary data.</text>
</comment>
<evidence type="ECO:0000256" key="11">
    <source>
        <dbReference type="ARBA" id="ARBA00023136"/>
    </source>
</evidence>
<evidence type="ECO:0000313" key="19">
    <source>
        <dbReference type="Proteomes" id="UP000076858"/>
    </source>
</evidence>
<keyword evidence="4" id="KW-0597">Phosphoprotein</keyword>
<feature type="transmembrane region" description="Helical" evidence="16">
    <location>
        <begin position="123"/>
        <end position="147"/>
    </location>
</feature>
<evidence type="ECO:0000256" key="13">
    <source>
        <dbReference type="ARBA" id="ARBA00023170"/>
    </source>
</evidence>
<dbReference type="InterPro" id="IPR027430">
    <property type="entry name" value="Retinal_BS"/>
</dbReference>
<dbReference type="SUPFAM" id="SSF81321">
    <property type="entry name" value="Family A G protein-coupled receptor-like"/>
    <property type="match status" value="1"/>
</dbReference>
<keyword evidence="5" id="KW-0716">Sensory transduction</keyword>
<evidence type="ECO:0000259" key="17">
    <source>
        <dbReference type="PROSITE" id="PS50262"/>
    </source>
</evidence>
<dbReference type="PROSITE" id="PS50262">
    <property type="entry name" value="G_PROTEIN_RECEP_F1_2"/>
    <property type="match status" value="1"/>
</dbReference>
<evidence type="ECO:0000256" key="4">
    <source>
        <dbReference type="ARBA" id="ARBA00022553"/>
    </source>
</evidence>
<feature type="transmembrane region" description="Helical" evidence="16">
    <location>
        <begin position="359"/>
        <end position="379"/>
    </location>
</feature>
<dbReference type="PROSITE" id="PS00238">
    <property type="entry name" value="OPSIN"/>
    <property type="match status" value="1"/>
</dbReference>
<dbReference type="GO" id="GO:0007602">
    <property type="term" value="P:phototransduction"/>
    <property type="evidence" value="ECO:0007669"/>
    <property type="project" value="UniProtKB-KW"/>
</dbReference>
<evidence type="ECO:0000256" key="6">
    <source>
        <dbReference type="ARBA" id="ARBA00022692"/>
    </source>
</evidence>
<keyword evidence="12" id="KW-1015">Disulfide bond</keyword>
<dbReference type="OrthoDB" id="2105199at2759"/>
<dbReference type="GO" id="GO:0007601">
    <property type="term" value="P:visual perception"/>
    <property type="evidence" value="ECO:0007669"/>
    <property type="project" value="UniProtKB-KW"/>
</dbReference>
<dbReference type="AlphaFoldDB" id="A0A164T382"/>
<evidence type="ECO:0000256" key="3">
    <source>
        <dbReference type="ARBA" id="ARBA00022543"/>
    </source>
</evidence>
<evidence type="ECO:0000256" key="10">
    <source>
        <dbReference type="ARBA" id="ARBA00023040"/>
    </source>
</evidence>